<feature type="domain" description="4'-phosphopantetheinyl transferase" evidence="2">
    <location>
        <begin position="115"/>
        <end position="211"/>
    </location>
</feature>
<evidence type="ECO:0000256" key="1">
    <source>
        <dbReference type="ARBA" id="ARBA00022679"/>
    </source>
</evidence>
<dbReference type="Proteomes" id="UP001180840">
    <property type="component" value="Unassembled WGS sequence"/>
</dbReference>
<gene>
    <name evidence="4" type="ORF">J2S39_001232</name>
</gene>
<dbReference type="InterPro" id="IPR037143">
    <property type="entry name" value="4-PPantetheinyl_Trfase_dom_sf"/>
</dbReference>
<evidence type="ECO:0000259" key="2">
    <source>
        <dbReference type="Pfam" id="PF01648"/>
    </source>
</evidence>
<feature type="domain" description="4'-phosphopantetheinyl transferase N-terminal" evidence="3">
    <location>
        <begin position="38"/>
        <end position="108"/>
    </location>
</feature>
<evidence type="ECO:0000313" key="5">
    <source>
        <dbReference type="Proteomes" id="UP001180840"/>
    </source>
</evidence>
<dbReference type="InterPro" id="IPR003542">
    <property type="entry name" value="Enbac_synth_compD-like"/>
</dbReference>
<organism evidence="4 5">
    <name type="scientific">Corynebacterium guangdongense</name>
    <dbReference type="NCBI Taxonomy" id="1783348"/>
    <lineage>
        <taxon>Bacteria</taxon>
        <taxon>Bacillati</taxon>
        <taxon>Actinomycetota</taxon>
        <taxon>Actinomycetes</taxon>
        <taxon>Mycobacteriales</taxon>
        <taxon>Corynebacteriaceae</taxon>
        <taxon>Corynebacterium</taxon>
    </lineage>
</organism>
<sequence length="233" mass="25774">MTPDVLAHLFPVEARFVYMFTVSGEPDLTNYNALHPLERTMVSHAVPNRQAEFGDARWCAHQALKELGAATHIAEAPIYRGERGMPLWPTGYCGSLTHTDGYRAALVAPEGAIRSVGVDVEPAEELPEGILGAIARPGEMAQMTSLEAAGVPYPDRLLFCAKEATYKAWFPLTKRWLGFEQAEIDIRPDGTFISYLLVRPTPVPFINGRWAATDGYLVASTCVRALDERRRQT</sequence>
<accession>A0ABU1ZX95</accession>
<dbReference type="EMBL" id="JAVDXZ010000001">
    <property type="protein sequence ID" value="MDR7329556.1"/>
    <property type="molecule type" value="Genomic_DNA"/>
</dbReference>
<evidence type="ECO:0000259" key="3">
    <source>
        <dbReference type="Pfam" id="PF17837"/>
    </source>
</evidence>
<dbReference type="Pfam" id="PF01648">
    <property type="entry name" value="ACPS"/>
    <property type="match status" value="1"/>
</dbReference>
<dbReference type="PANTHER" id="PTHR38096">
    <property type="entry name" value="ENTEROBACTIN SYNTHASE COMPONENT D"/>
    <property type="match status" value="1"/>
</dbReference>
<name>A0ABU1ZX95_9CORY</name>
<dbReference type="GO" id="GO:0016740">
    <property type="term" value="F:transferase activity"/>
    <property type="evidence" value="ECO:0007669"/>
    <property type="project" value="UniProtKB-KW"/>
</dbReference>
<reference evidence="4" key="1">
    <citation type="submission" date="2023-07" db="EMBL/GenBank/DDBJ databases">
        <title>Sequencing the genomes of 1000 actinobacteria strains.</title>
        <authorList>
            <person name="Klenk H.-P."/>
        </authorList>
    </citation>
    <scope>NUCLEOTIDE SEQUENCE</scope>
    <source>
        <strain evidence="4">DSM 107476</strain>
    </source>
</reference>
<dbReference type="Pfam" id="PF17837">
    <property type="entry name" value="4PPT_N"/>
    <property type="match status" value="1"/>
</dbReference>
<dbReference type="InterPro" id="IPR041354">
    <property type="entry name" value="4PPT_N"/>
</dbReference>
<dbReference type="RefSeq" id="WP_290194418.1">
    <property type="nucleotide sequence ID" value="NZ_CP047654.1"/>
</dbReference>
<comment type="caution">
    <text evidence="4">The sequence shown here is derived from an EMBL/GenBank/DDBJ whole genome shotgun (WGS) entry which is preliminary data.</text>
</comment>
<evidence type="ECO:0000313" key="4">
    <source>
        <dbReference type="EMBL" id="MDR7329556.1"/>
    </source>
</evidence>
<proteinExistence type="predicted"/>
<keyword evidence="5" id="KW-1185">Reference proteome</keyword>
<dbReference type="InterPro" id="IPR008278">
    <property type="entry name" value="4-PPantetheinyl_Trfase_dom"/>
</dbReference>
<dbReference type="SUPFAM" id="SSF56214">
    <property type="entry name" value="4'-phosphopantetheinyl transferase"/>
    <property type="match status" value="1"/>
</dbReference>
<keyword evidence="1 4" id="KW-0808">Transferase</keyword>
<protein>
    <submittedName>
        <fullName evidence="4">4'-phosphopantetheinyl transferase EntD</fullName>
    </submittedName>
</protein>
<dbReference type="PANTHER" id="PTHR38096:SF1">
    <property type="entry name" value="ENTEROBACTIN SYNTHASE COMPONENT D"/>
    <property type="match status" value="1"/>
</dbReference>
<dbReference type="PRINTS" id="PR01399">
    <property type="entry name" value="ENTSNTHTASED"/>
</dbReference>